<feature type="coiled-coil region" evidence="1">
    <location>
        <begin position="67"/>
        <end position="147"/>
    </location>
</feature>
<feature type="domain" description="Ternary complex factor MIP1 leucine-zipper" evidence="4">
    <location>
        <begin position="63"/>
        <end position="144"/>
    </location>
</feature>
<dbReference type="EMBL" id="JABFUD020000006">
    <property type="protein sequence ID" value="KAI5078770.1"/>
    <property type="molecule type" value="Genomic_DNA"/>
</dbReference>
<dbReference type="AlphaFoldDB" id="A0A9D4V3F5"/>
<feature type="domain" description="DUF547" evidence="3">
    <location>
        <begin position="460"/>
        <end position="592"/>
    </location>
</feature>
<accession>A0A9D4V3F5</accession>
<dbReference type="Pfam" id="PF14389">
    <property type="entry name" value="Lzipper-MIP1"/>
    <property type="match status" value="1"/>
</dbReference>
<dbReference type="OrthoDB" id="418495at2759"/>
<comment type="caution">
    <text evidence="5">The sequence shown here is derived from an EMBL/GenBank/DDBJ whole genome shotgun (WGS) entry which is preliminary data.</text>
</comment>
<dbReference type="PANTHER" id="PTHR23054:SF53">
    <property type="entry name" value="OS06G0704100 PROTEIN"/>
    <property type="match status" value="1"/>
</dbReference>
<evidence type="ECO:0000259" key="4">
    <source>
        <dbReference type="Pfam" id="PF14389"/>
    </source>
</evidence>
<dbReference type="PANTHER" id="PTHR23054">
    <property type="entry name" value="TERNARY COMPLEX FACTOR MIP1, LEUCINE-ZIPPER-RELATED"/>
    <property type="match status" value="1"/>
</dbReference>
<gene>
    <name evidence="5" type="ORF">GOP47_0006441</name>
</gene>
<protein>
    <submittedName>
        <fullName evidence="5">Uncharacterized protein</fullName>
    </submittedName>
</protein>
<evidence type="ECO:0000259" key="3">
    <source>
        <dbReference type="Pfam" id="PF04784"/>
    </source>
</evidence>
<evidence type="ECO:0000256" key="1">
    <source>
        <dbReference type="SAM" id="Coils"/>
    </source>
</evidence>
<dbReference type="InterPro" id="IPR006869">
    <property type="entry name" value="DUF547"/>
</dbReference>
<organism evidence="5 6">
    <name type="scientific">Adiantum capillus-veneris</name>
    <name type="common">Maidenhair fern</name>
    <dbReference type="NCBI Taxonomy" id="13818"/>
    <lineage>
        <taxon>Eukaryota</taxon>
        <taxon>Viridiplantae</taxon>
        <taxon>Streptophyta</taxon>
        <taxon>Embryophyta</taxon>
        <taxon>Tracheophyta</taxon>
        <taxon>Polypodiopsida</taxon>
        <taxon>Polypodiidae</taxon>
        <taxon>Polypodiales</taxon>
        <taxon>Pteridineae</taxon>
        <taxon>Pteridaceae</taxon>
        <taxon>Vittarioideae</taxon>
        <taxon>Adiantum</taxon>
    </lineage>
</organism>
<feature type="region of interest" description="Disordered" evidence="2">
    <location>
        <begin position="38"/>
        <end position="64"/>
    </location>
</feature>
<keyword evidence="1" id="KW-0175">Coiled coil</keyword>
<dbReference type="Proteomes" id="UP000886520">
    <property type="component" value="Chromosome 6"/>
</dbReference>
<evidence type="ECO:0000313" key="5">
    <source>
        <dbReference type="EMBL" id="KAI5078770.1"/>
    </source>
</evidence>
<reference evidence="5" key="1">
    <citation type="submission" date="2021-01" db="EMBL/GenBank/DDBJ databases">
        <title>Adiantum capillus-veneris genome.</title>
        <authorList>
            <person name="Fang Y."/>
            <person name="Liao Q."/>
        </authorList>
    </citation>
    <scope>NUCLEOTIDE SEQUENCE</scope>
    <source>
        <strain evidence="5">H3</strain>
        <tissue evidence="5">Leaf</tissue>
    </source>
</reference>
<name>A0A9D4V3F5_ADICA</name>
<keyword evidence="6" id="KW-1185">Reference proteome</keyword>
<evidence type="ECO:0000313" key="6">
    <source>
        <dbReference type="Proteomes" id="UP000886520"/>
    </source>
</evidence>
<dbReference type="InterPro" id="IPR025757">
    <property type="entry name" value="MIP1_Leuzipper"/>
</dbReference>
<sequence length="683" mass="75906">MGSAAAPKHTYFWRSPMAKASLVHRFTQVLLNPNKEASKVKAVQEEQEEEESAPSPASKLTSRRHRRLRLEMDVERLHERLQQETELHSALKNAITRAAGAFSTFPRNLPVDAQELLADVAMLEVAVSSLEEQMIGLELQIQHERNERLRNAVHQTASPLLSKQKGSQQHMIEGQSHKSTNIAERPSSHERMTEGFLEPVCVDSTAQSKHSQPCASNCEITSYELEEDVSLQSCNSDRGDHPTTSTQEGSILHRCMESDAEDSENGCQRSRDECAAGVIGCNHPDGSTSDTKSLMNRIGIDNGGASCSCDSSIVQGKLDKLWKQPNRLSQEMVSCMIGIYCHLADPSEAGKQIIADNLPSPSSPFGRVTSSSFSSLSDLSSMSFARSPPYEPKAKEQSVQSNADPYRTHDKLEWGDIGSYSSAAEVAWMTVGKEQLEYAADALRLFRSLVEQLSRVDATTLRHDEKLAFWINIYNALMMHAYLAYGVPKNDVKYFALMQKAAYTVGGHFFNAMAIEHVLLRRKAPTYRPQIALLLALHKVKIPEGASKFAIGRPEPLVVFALSCGAWSSPAVRIYTPDNIQVQLQAALHDYVRASVGISHHGKLLIPKLLHCYARELNIQKETGENDEGRALVFWLSSFLPAGQATLVRDTVQQRAGCPQQQPISSLILVQPFNFRLRYLFLH</sequence>
<dbReference type="Pfam" id="PF04784">
    <property type="entry name" value="DUF547"/>
    <property type="match status" value="1"/>
</dbReference>
<feature type="compositionally biased region" description="Polar residues" evidence="2">
    <location>
        <begin position="161"/>
        <end position="170"/>
    </location>
</feature>
<feature type="region of interest" description="Disordered" evidence="2">
    <location>
        <begin position="161"/>
        <end position="193"/>
    </location>
</feature>
<proteinExistence type="predicted"/>
<evidence type="ECO:0000256" key="2">
    <source>
        <dbReference type="SAM" id="MobiDB-lite"/>
    </source>
</evidence>